<gene>
    <name evidence="3" type="ORF">FHU41_000734</name>
</gene>
<organism evidence="3 4">
    <name type="scientific">Psychromicrobium silvestre</name>
    <dbReference type="NCBI Taxonomy" id="1645614"/>
    <lineage>
        <taxon>Bacteria</taxon>
        <taxon>Bacillati</taxon>
        <taxon>Actinomycetota</taxon>
        <taxon>Actinomycetes</taxon>
        <taxon>Micrococcales</taxon>
        <taxon>Micrococcaceae</taxon>
        <taxon>Psychromicrobium</taxon>
    </lineage>
</organism>
<dbReference type="InterPro" id="IPR002347">
    <property type="entry name" value="SDR_fam"/>
</dbReference>
<evidence type="ECO:0000256" key="1">
    <source>
        <dbReference type="ARBA" id="ARBA00006484"/>
    </source>
</evidence>
<reference evidence="3 4" key="1">
    <citation type="submission" date="2020-07" db="EMBL/GenBank/DDBJ databases">
        <title>Sequencing the genomes of 1000 actinobacteria strains.</title>
        <authorList>
            <person name="Klenk H.-P."/>
        </authorList>
    </citation>
    <scope>NUCLEOTIDE SEQUENCE [LARGE SCALE GENOMIC DNA]</scope>
    <source>
        <strain evidence="3 4">DSM 102047</strain>
    </source>
</reference>
<accession>A0A7Y9LS03</accession>
<comment type="similarity">
    <text evidence="1">Belongs to the short-chain dehydrogenases/reductases (SDR) family.</text>
</comment>
<comment type="caution">
    <text evidence="3">The sequence shown here is derived from an EMBL/GenBank/DDBJ whole genome shotgun (WGS) entry which is preliminary data.</text>
</comment>
<keyword evidence="4" id="KW-1185">Reference proteome</keyword>
<evidence type="ECO:0000313" key="4">
    <source>
        <dbReference type="Proteomes" id="UP000521748"/>
    </source>
</evidence>
<dbReference type="AlphaFoldDB" id="A0A7Y9LS03"/>
<sequence>MRILLIGNSGTIGSAVESLLKERGHQVIGVSRSSSPALDTADQSSVSAFFRAAQDRGEQFDAVVVTAGGTPFKPLAELTAEDFATAVTNKGIGQIAVVQAATPLIVDGGSITLISGILAEIPVPDGLAASVANAVVDGFVRNAAGALPRGLRINSVSPTVLEESWEAYASAFPGAVPVSGAAVANAFVRSIEGIETGQVIKVW</sequence>
<dbReference type="GO" id="GO:0016491">
    <property type="term" value="F:oxidoreductase activity"/>
    <property type="evidence" value="ECO:0007669"/>
    <property type="project" value="UniProtKB-KW"/>
</dbReference>
<evidence type="ECO:0000313" key="3">
    <source>
        <dbReference type="EMBL" id="NYE94513.1"/>
    </source>
</evidence>
<dbReference type="InterPro" id="IPR036291">
    <property type="entry name" value="NAD(P)-bd_dom_sf"/>
</dbReference>
<dbReference type="NCBIfam" id="NF005754">
    <property type="entry name" value="PRK07578.1"/>
    <property type="match status" value="1"/>
</dbReference>
<dbReference type="CDD" id="cd11731">
    <property type="entry name" value="Lin1944_like_SDR_c"/>
    <property type="match status" value="1"/>
</dbReference>
<dbReference type="Proteomes" id="UP000521748">
    <property type="component" value="Unassembled WGS sequence"/>
</dbReference>
<evidence type="ECO:0000256" key="2">
    <source>
        <dbReference type="ARBA" id="ARBA00023002"/>
    </source>
</evidence>
<dbReference type="Gene3D" id="3.40.50.720">
    <property type="entry name" value="NAD(P)-binding Rossmann-like Domain"/>
    <property type="match status" value="1"/>
</dbReference>
<dbReference type="PANTHER" id="PTHR43477">
    <property type="entry name" value="DIHYDROANTICAPSIN 7-DEHYDROGENASE"/>
    <property type="match status" value="1"/>
</dbReference>
<dbReference type="EMBL" id="JACBYQ010000001">
    <property type="protein sequence ID" value="NYE94513.1"/>
    <property type="molecule type" value="Genomic_DNA"/>
</dbReference>
<dbReference type="SUPFAM" id="SSF51735">
    <property type="entry name" value="NAD(P)-binding Rossmann-fold domains"/>
    <property type="match status" value="1"/>
</dbReference>
<keyword evidence="2" id="KW-0560">Oxidoreductase</keyword>
<proteinExistence type="inferred from homology"/>
<dbReference type="PANTHER" id="PTHR43477:SF1">
    <property type="entry name" value="DIHYDROANTICAPSIN 7-DEHYDROGENASE"/>
    <property type="match status" value="1"/>
</dbReference>
<protein>
    <submittedName>
        <fullName evidence="3">NAD(P)-dependent dehydrogenase (Short-subunit alcohol dehydrogenase family)</fullName>
    </submittedName>
</protein>
<dbReference type="InterPro" id="IPR051122">
    <property type="entry name" value="SDR_DHRS6-like"/>
</dbReference>
<dbReference type="RefSeq" id="WP_179388268.1">
    <property type="nucleotide sequence ID" value="NZ_JACBYQ010000001.1"/>
</dbReference>
<dbReference type="Pfam" id="PF13561">
    <property type="entry name" value="adh_short_C2"/>
    <property type="match status" value="1"/>
</dbReference>
<name>A0A7Y9LS03_9MICC</name>